<protein>
    <submittedName>
        <fullName evidence="2">Uncharacterized protein</fullName>
    </submittedName>
</protein>
<dbReference type="AlphaFoldDB" id="A0A0F9JXI9"/>
<evidence type="ECO:0000256" key="1">
    <source>
        <dbReference type="SAM" id="MobiDB-lite"/>
    </source>
</evidence>
<name>A0A0F9JXI9_9ZZZZ</name>
<comment type="caution">
    <text evidence="2">The sequence shown here is derived from an EMBL/GenBank/DDBJ whole genome shotgun (WGS) entry which is preliminary data.</text>
</comment>
<accession>A0A0F9JXI9</accession>
<dbReference type="EMBL" id="LAZR01009128">
    <property type="protein sequence ID" value="KKM74524.1"/>
    <property type="molecule type" value="Genomic_DNA"/>
</dbReference>
<gene>
    <name evidence="2" type="ORF">LCGC14_1399490</name>
</gene>
<feature type="region of interest" description="Disordered" evidence="1">
    <location>
        <begin position="54"/>
        <end position="78"/>
    </location>
</feature>
<sequence length="111" mass="12581">MEKTICDDCKNNVRAKTFYEGTLLSCTEGVLKCDYIITECTHFKPKAIRKDFEPRKQEALSKGDEPRNKKCEHHSVSSEIHEDSPQICEQCGEEVVINKKGDGFIKVKGST</sequence>
<proteinExistence type="predicted"/>
<organism evidence="2">
    <name type="scientific">marine sediment metagenome</name>
    <dbReference type="NCBI Taxonomy" id="412755"/>
    <lineage>
        <taxon>unclassified sequences</taxon>
        <taxon>metagenomes</taxon>
        <taxon>ecological metagenomes</taxon>
    </lineage>
</organism>
<reference evidence="2" key="1">
    <citation type="journal article" date="2015" name="Nature">
        <title>Complex archaea that bridge the gap between prokaryotes and eukaryotes.</title>
        <authorList>
            <person name="Spang A."/>
            <person name="Saw J.H."/>
            <person name="Jorgensen S.L."/>
            <person name="Zaremba-Niedzwiedzka K."/>
            <person name="Martijn J."/>
            <person name="Lind A.E."/>
            <person name="van Eijk R."/>
            <person name="Schleper C."/>
            <person name="Guy L."/>
            <person name="Ettema T.J."/>
        </authorList>
    </citation>
    <scope>NUCLEOTIDE SEQUENCE</scope>
</reference>
<evidence type="ECO:0000313" key="2">
    <source>
        <dbReference type="EMBL" id="KKM74524.1"/>
    </source>
</evidence>